<reference evidence="4 5" key="1">
    <citation type="submission" date="2019-12" db="EMBL/GenBank/DDBJ databases">
        <title>Comparative genomics gives insights into the taxonomy of the Azoarcus-Aromatoleum group and reveals separate origins of nif in the plant-associated Azoarcus and non-plant-associated Aromatoleum sub-groups.</title>
        <authorList>
            <person name="Lafos M."/>
            <person name="Maluk M."/>
            <person name="Batista M."/>
            <person name="Junghare M."/>
            <person name="Carmona M."/>
            <person name="Faoro H."/>
            <person name="Cruz L.M."/>
            <person name="Battistoni F."/>
            <person name="De Souza E."/>
            <person name="Pedrosa F."/>
            <person name="Chen W.-M."/>
            <person name="Poole P.S."/>
            <person name="Dixon R.A."/>
            <person name="James E.K."/>
        </authorList>
    </citation>
    <scope>NUCLEOTIDE SEQUENCE [LARGE SCALE GENOMIC DNA]</scope>
    <source>
        <strain evidence="4 5">T</strain>
    </source>
</reference>
<keyword evidence="4" id="KW-0670">Pyruvate</keyword>
<dbReference type="Pfam" id="PF01326">
    <property type="entry name" value="PPDK_N"/>
    <property type="match status" value="1"/>
</dbReference>
<protein>
    <submittedName>
        <fullName evidence="4">Pyruvate phosphate dikinase</fullName>
    </submittedName>
</protein>
<dbReference type="RefSeq" id="WP_169142729.1">
    <property type="nucleotide sequence ID" value="NZ_WTVS01000067.1"/>
</dbReference>
<dbReference type="Proteomes" id="UP000634522">
    <property type="component" value="Unassembled WGS sequence"/>
</dbReference>
<dbReference type="Pfam" id="PF00391">
    <property type="entry name" value="PEP-utilizers"/>
    <property type="match status" value="1"/>
</dbReference>
<dbReference type="InterPro" id="IPR002192">
    <property type="entry name" value="PPDK_AMP/ATP-bd"/>
</dbReference>
<dbReference type="PANTHER" id="PTHR43615">
    <property type="entry name" value="PHOSPHOENOLPYRUVATE SYNTHASE-RELATED"/>
    <property type="match status" value="1"/>
</dbReference>
<gene>
    <name evidence="4" type="ORF">GPA27_22775</name>
</gene>
<evidence type="ECO:0000259" key="3">
    <source>
        <dbReference type="Pfam" id="PF01326"/>
    </source>
</evidence>
<evidence type="ECO:0000313" key="5">
    <source>
        <dbReference type="Proteomes" id="UP000634522"/>
    </source>
</evidence>
<dbReference type="InterPro" id="IPR008279">
    <property type="entry name" value="PEP-util_enz_mobile_dom"/>
</dbReference>
<dbReference type="EMBL" id="WTVS01000067">
    <property type="protein sequence ID" value="NMG00202.1"/>
    <property type="molecule type" value="Genomic_DNA"/>
</dbReference>
<evidence type="ECO:0000313" key="4">
    <source>
        <dbReference type="EMBL" id="NMG00202.1"/>
    </source>
</evidence>
<dbReference type="PANTHER" id="PTHR43615:SF1">
    <property type="entry name" value="PPDK_N DOMAIN-CONTAINING PROTEIN"/>
    <property type="match status" value="1"/>
</dbReference>
<comment type="caution">
    <text evidence="4">The sequence shown here is derived from an EMBL/GenBank/DDBJ whole genome shotgun (WGS) entry which is preliminary data.</text>
</comment>
<feature type="region of interest" description="Disordered" evidence="1">
    <location>
        <begin position="859"/>
        <end position="882"/>
    </location>
</feature>
<feature type="domain" description="Pyruvate phosphate dikinase AMP/ATP-binding" evidence="3">
    <location>
        <begin position="72"/>
        <end position="285"/>
    </location>
</feature>
<dbReference type="InterPro" id="IPR013815">
    <property type="entry name" value="ATP_grasp_subdomain_1"/>
</dbReference>
<keyword evidence="5" id="KW-1185">Reference proteome</keyword>
<evidence type="ECO:0000256" key="1">
    <source>
        <dbReference type="SAM" id="MobiDB-lite"/>
    </source>
</evidence>
<dbReference type="SUPFAM" id="SSF56059">
    <property type="entry name" value="Glutathione synthetase ATP-binding domain-like"/>
    <property type="match status" value="1"/>
</dbReference>
<dbReference type="Gene3D" id="3.50.30.10">
    <property type="entry name" value="Phosphohistidine domain"/>
    <property type="match status" value="1"/>
</dbReference>
<feature type="domain" description="PEP-utilising enzyme mobile" evidence="2">
    <location>
        <begin position="784"/>
        <end position="851"/>
    </location>
</feature>
<name>A0ABX1NLH7_9RHOO</name>
<evidence type="ECO:0000259" key="2">
    <source>
        <dbReference type="Pfam" id="PF00391"/>
    </source>
</evidence>
<dbReference type="Gene3D" id="3.30.1490.20">
    <property type="entry name" value="ATP-grasp fold, A domain"/>
    <property type="match status" value="2"/>
</dbReference>
<accession>A0ABX1NLH7</accession>
<dbReference type="Gene3D" id="3.30.470.20">
    <property type="entry name" value="ATP-grasp fold, B domain"/>
    <property type="match status" value="1"/>
</dbReference>
<dbReference type="SUPFAM" id="SSF52009">
    <property type="entry name" value="Phosphohistidine domain"/>
    <property type="match status" value="1"/>
</dbReference>
<sequence>MTAAAAAAGSAPLSSGWIRDLAALTPADARSVGNKALRQGLLLAAGFPVSPGFCVTAAAIAAWREGGEGREAVCAALLAAYRALGGRVAVRSSAIEEDGDGASYAGVYATELGVHGEAALLAALERCIASWAEPAAVEYRARLGHADAALAILVQRLVPAVAAGIAYTRAPLDTRRREVHVDAVWGLAEPLAAGRHAGDSFVLSHAGRLLRKRIGHKREALAVDGPHPVRPQRARVACLTPAETREIALLALRAEAFFGGPQDVEFAVDLCGVWLLQARPLVAASTAGGAGLESYLAGERRRLARKFTELRQRGLLRGSQLVLSNGNVGELLPTPTAMSFGLFRDIFAGRRGAIVTGRRRLGYRFDARCVDHLYELVAGQLCFNLEVDAATFGDGAEPPVDDYLDRVAADPSLANYPEVRLYGRLPLDAPAAAVRERFERGMRAAARDYLARYESQVAPRLGVPAALEQAVASGDPRRVVAAVSDLVRFLRTGPCVEFVIAARLGFHFAAEVRRTLEALFGSDGEALCARLLSGLPGSLITRQALWLEDVAGRRRSRADYLAAYGHCADNELELAEPRLAEDPARLDELLANLRASGRRPAAEFARQQAARHAAEAELGECLAAAGVDEAAHAAVFEALAFAQHFLPLRETIKHHYTAVHALVRRAALHLAAHLDWPEALVFHLHTRELPAALRDPAALRRRAERRAGEHALARLAARLHCVPAVVFGARLDAIGVPTARAGEGGDAGEGSAWSGAPLSAGKVCGVARVFAPGEPVPAEGWRGDEILVLRAANLGVTPLFRIVAGLVVEVGGLLAHSACQAREAGIPAVALPDATRLITDGARIVLDGASGRIALVESSTGSHSDESLHDPAAQRPEQFAPV</sequence>
<dbReference type="InterPro" id="IPR036637">
    <property type="entry name" value="Phosphohistidine_dom_sf"/>
</dbReference>
<organism evidence="4 5">
    <name type="scientific">Aromatoleum toluolicum</name>
    <dbReference type="NCBI Taxonomy" id="90060"/>
    <lineage>
        <taxon>Bacteria</taxon>
        <taxon>Pseudomonadati</taxon>
        <taxon>Pseudomonadota</taxon>
        <taxon>Betaproteobacteria</taxon>
        <taxon>Rhodocyclales</taxon>
        <taxon>Rhodocyclaceae</taxon>
        <taxon>Aromatoleum</taxon>
    </lineage>
</organism>
<dbReference type="InterPro" id="IPR051549">
    <property type="entry name" value="PEP_Utilizing_Enz"/>
</dbReference>
<proteinExistence type="predicted"/>